<dbReference type="GO" id="GO:0006310">
    <property type="term" value="P:DNA recombination"/>
    <property type="evidence" value="ECO:0007669"/>
    <property type="project" value="UniProtKB-KW"/>
</dbReference>
<sequence length="362" mass="41695">MASYRKLSTGWKVTISQRDAQGKLHQVSKNGFATKNEAKLYAAAIEAERNGVISQKKDVIFANYFADWFALYKKNKLAKISQNRYKIIHNVIQEFFGATHLKKITRSNYQAFINWYGSTHAKDSVLKTHRIIRSCVNSAIFDDIITKNFTQNIEIIFDKTRDISVEYLSVHELNILAKELKKKLSTRYPSRYMILVAIYTGARLGEIQALTWQDIDFKNRTISINKSWNYHEGGGFKDTKTESSNRVIRVNKELLDIIGQLKGNDKQMLFRSSFGTIPTSNAVNKTLRNVMHDAGIKKANFHFHSLRHSHVAYLLYQNIDLYAISKRLGHSDMTTTAKKYAYLIDEHKAKSDELIEQAINKI</sequence>
<dbReference type="InterPro" id="IPR011010">
    <property type="entry name" value="DNA_brk_join_enz"/>
</dbReference>
<dbReference type="InterPro" id="IPR002104">
    <property type="entry name" value="Integrase_catalytic"/>
</dbReference>
<dbReference type="Pfam" id="PF14657">
    <property type="entry name" value="Arm-DNA-bind_4"/>
    <property type="match status" value="1"/>
</dbReference>
<proteinExistence type="inferred from homology"/>
<dbReference type="PROSITE" id="PS51898">
    <property type="entry name" value="TYR_RECOMBINASE"/>
    <property type="match status" value="1"/>
</dbReference>
<evidence type="ECO:0000256" key="2">
    <source>
        <dbReference type="ARBA" id="ARBA00022908"/>
    </source>
</evidence>
<dbReference type="PANTHER" id="PTHR30629:SF6">
    <property type="entry name" value="PROPHAGE INTEGRASE INTA-RELATED"/>
    <property type="match status" value="1"/>
</dbReference>
<comment type="caution">
    <text evidence="6">The sequence shown here is derived from an EMBL/GenBank/DDBJ whole genome shotgun (WGS) entry which is preliminary data.</text>
</comment>
<dbReference type="InterPro" id="IPR050808">
    <property type="entry name" value="Phage_Integrase"/>
</dbReference>
<dbReference type="SUPFAM" id="SSF56349">
    <property type="entry name" value="DNA breaking-rejoining enzymes"/>
    <property type="match status" value="1"/>
</dbReference>
<name>A0A4S2ENQ7_9LACO</name>
<evidence type="ECO:0000256" key="4">
    <source>
        <dbReference type="ARBA" id="ARBA00023172"/>
    </source>
</evidence>
<dbReference type="InterPro" id="IPR013762">
    <property type="entry name" value="Integrase-like_cat_sf"/>
</dbReference>
<keyword evidence="2" id="KW-0229">DNA integration</keyword>
<dbReference type="GO" id="GO:0003677">
    <property type="term" value="F:DNA binding"/>
    <property type="evidence" value="ECO:0007669"/>
    <property type="project" value="UniProtKB-KW"/>
</dbReference>
<evidence type="ECO:0000259" key="5">
    <source>
        <dbReference type="PROSITE" id="PS51898"/>
    </source>
</evidence>
<evidence type="ECO:0000256" key="1">
    <source>
        <dbReference type="ARBA" id="ARBA00008857"/>
    </source>
</evidence>
<keyword evidence="4" id="KW-0233">DNA recombination</keyword>
<dbReference type="Proteomes" id="UP000306855">
    <property type="component" value="Unassembled WGS sequence"/>
</dbReference>
<dbReference type="InterPro" id="IPR028259">
    <property type="entry name" value="AP2-like_int_N"/>
</dbReference>
<reference evidence="6 7" key="1">
    <citation type="submission" date="2019-04" db="EMBL/GenBank/DDBJ databases">
        <title>Microbes associate with the intestines of laboratory mice.</title>
        <authorList>
            <person name="Navarre W."/>
            <person name="Wong E."/>
            <person name="Huang K."/>
            <person name="Tropini C."/>
            <person name="Ng K."/>
            <person name="Yu B."/>
        </authorList>
    </citation>
    <scope>NUCLEOTIDE SEQUENCE [LARGE SCALE GENOMIC DNA]</scope>
    <source>
        <strain evidence="6 7">NM26_J9</strain>
    </source>
</reference>
<organism evidence="6 7">
    <name type="scientific">Ligilactobacillus murinus</name>
    <dbReference type="NCBI Taxonomy" id="1622"/>
    <lineage>
        <taxon>Bacteria</taxon>
        <taxon>Bacillati</taxon>
        <taxon>Bacillota</taxon>
        <taxon>Bacilli</taxon>
        <taxon>Lactobacillales</taxon>
        <taxon>Lactobacillaceae</taxon>
        <taxon>Ligilactobacillus</taxon>
    </lineage>
</organism>
<dbReference type="EMBL" id="SRYK01000002">
    <property type="protein sequence ID" value="TGY57242.1"/>
    <property type="molecule type" value="Genomic_DNA"/>
</dbReference>
<comment type="similarity">
    <text evidence="1">Belongs to the 'phage' integrase family.</text>
</comment>
<dbReference type="Pfam" id="PF00589">
    <property type="entry name" value="Phage_integrase"/>
    <property type="match status" value="1"/>
</dbReference>
<accession>A0A4S2ENQ7</accession>
<protein>
    <submittedName>
        <fullName evidence="6">Site-specific integrase</fullName>
    </submittedName>
</protein>
<evidence type="ECO:0000313" key="6">
    <source>
        <dbReference type="EMBL" id="TGY57242.1"/>
    </source>
</evidence>
<dbReference type="PANTHER" id="PTHR30629">
    <property type="entry name" value="PROPHAGE INTEGRASE"/>
    <property type="match status" value="1"/>
</dbReference>
<dbReference type="Gene3D" id="1.10.443.10">
    <property type="entry name" value="Intergrase catalytic core"/>
    <property type="match status" value="1"/>
</dbReference>
<dbReference type="CDD" id="cd01189">
    <property type="entry name" value="INT_ICEBs1_C_like"/>
    <property type="match status" value="1"/>
</dbReference>
<dbReference type="Gene3D" id="1.10.150.130">
    <property type="match status" value="1"/>
</dbReference>
<feature type="domain" description="Tyr recombinase" evidence="5">
    <location>
        <begin position="163"/>
        <end position="353"/>
    </location>
</feature>
<dbReference type="RefSeq" id="WP_135941801.1">
    <property type="nucleotide sequence ID" value="NZ_JAASIZ010000007.1"/>
</dbReference>
<dbReference type="GO" id="GO:0015074">
    <property type="term" value="P:DNA integration"/>
    <property type="evidence" value="ECO:0007669"/>
    <property type="project" value="UniProtKB-KW"/>
</dbReference>
<keyword evidence="3" id="KW-0238">DNA-binding</keyword>
<dbReference type="AlphaFoldDB" id="A0A4S2ENQ7"/>
<dbReference type="InterPro" id="IPR010998">
    <property type="entry name" value="Integrase_recombinase_N"/>
</dbReference>
<gene>
    <name evidence="6" type="ORF">E5340_00825</name>
</gene>
<evidence type="ECO:0000313" key="7">
    <source>
        <dbReference type="Proteomes" id="UP000306855"/>
    </source>
</evidence>
<evidence type="ECO:0000256" key="3">
    <source>
        <dbReference type="ARBA" id="ARBA00023125"/>
    </source>
</evidence>